<dbReference type="EMBL" id="PIQG01000004">
    <property type="protein sequence ID" value="RUO76372.1"/>
    <property type="molecule type" value="Genomic_DNA"/>
</dbReference>
<accession>A0A432ZGC2</accession>
<dbReference type="AlphaFoldDB" id="A0A432ZGC2"/>
<comment type="caution">
    <text evidence="2">The sequence shown here is derived from an EMBL/GenBank/DDBJ whole genome shotgun (WGS) entry which is preliminary data.</text>
</comment>
<keyword evidence="1" id="KW-0812">Transmembrane</keyword>
<evidence type="ECO:0000256" key="1">
    <source>
        <dbReference type="SAM" id="Phobius"/>
    </source>
</evidence>
<keyword evidence="1" id="KW-0472">Membrane</keyword>
<dbReference type="Proteomes" id="UP000288279">
    <property type="component" value="Unassembled WGS sequence"/>
</dbReference>
<protein>
    <submittedName>
        <fullName evidence="2">Uncharacterized protein</fullName>
    </submittedName>
</protein>
<gene>
    <name evidence="2" type="ORF">CWI83_08395</name>
</gene>
<proteinExistence type="predicted"/>
<keyword evidence="1" id="KW-1133">Transmembrane helix</keyword>
<name>A0A432ZGC2_9GAMM</name>
<reference evidence="2 3" key="1">
    <citation type="journal article" date="2011" name="Front. Microbiol.">
        <title>Genomic signatures of strain selection and enhancement in Bacillus atrophaeus var. globigii, a historical biowarfare simulant.</title>
        <authorList>
            <person name="Gibbons H.S."/>
            <person name="Broomall S.M."/>
            <person name="McNew L.A."/>
            <person name="Daligault H."/>
            <person name="Chapman C."/>
            <person name="Bruce D."/>
            <person name="Karavis M."/>
            <person name="Krepps M."/>
            <person name="McGregor P.A."/>
            <person name="Hong C."/>
            <person name="Park K.H."/>
            <person name="Akmal A."/>
            <person name="Feldman A."/>
            <person name="Lin J.S."/>
            <person name="Chang W.E."/>
            <person name="Higgs B.W."/>
            <person name="Demirev P."/>
            <person name="Lindquist J."/>
            <person name="Liem A."/>
            <person name="Fochler E."/>
            <person name="Read T.D."/>
            <person name="Tapia R."/>
            <person name="Johnson S."/>
            <person name="Bishop-Lilly K.A."/>
            <person name="Detter C."/>
            <person name="Han C."/>
            <person name="Sozhamannan S."/>
            <person name="Rosenzweig C.N."/>
            <person name="Skowronski E.W."/>
        </authorList>
    </citation>
    <scope>NUCLEOTIDE SEQUENCE [LARGE SCALE GENOMIC DNA]</scope>
    <source>
        <strain evidence="2 3">PIT1</strain>
    </source>
</reference>
<dbReference type="RefSeq" id="WP_126828034.1">
    <property type="nucleotide sequence ID" value="NZ_PIQG01000004.1"/>
</dbReference>
<evidence type="ECO:0000313" key="2">
    <source>
        <dbReference type="EMBL" id="RUO76372.1"/>
    </source>
</evidence>
<organism evidence="2 3">
    <name type="scientific">Pseudidiomarina taiwanensis</name>
    <dbReference type="NCBI Taxonomy" id="337250"/>
    <lineage>
        <taxon>Bacteria</taxon>
        <taxon>Pseudomonadati</taxon>
        <taxon>Pseudomonadota</taxon>
        <taxon>Gammaproteobacteria</taxon>
        <taxon>Alteromonadales</taxon>
        <taxon>Idiomarinaceae</taxon>
        <taxon>Pseudidiomarina</taxon>
    </lineage>
</organism>
<keyword evidence="3" id="KW-1185">Reference proteome</keyword>
<feature type="transmembrane region" description="Helical" evidence="1">
    <location>
        <begin position="7"/>
        <end position="23"/>
    </location>
</feature>
<evidence type="ECO:0000313" key="3">
    <source>
        <dbReference type="Proteomes" id="UP000288279"/>
    </source>
</evidence>
<sequence length="203" mass="22704">MKPATHIIYWIIIVVLATTVWWLKSAEQALPQSSSQQLTDAPMVAAEAPANPMPIVNAPVTSVEPSTVQPEPVSNLERLQQQTGVNDERPDPGQMYGLLNGQFEQLPDHTDWALLHEQRLYDALLTDEPLRSLQIAGIDCRDESVCRLDILNTGQSVQELSRLISQAVFHQNWDNQRFSVVMQSPAEGEPFAVYVMRSSPTED</sequence>